<dbReference type="Gene3D" id="1.25.40.20">
    <property type="entry name" value="Ankyrin repeat-containing domain"/>
    <property type="match status" value="1"/>
</dbReference>
<dbReference type="PANTHER" id="PTHR47303:SF1">
    <property type="entry name" value="NF-KAPPA-B INHIBITOR BETA"/>
    <property type="match status" value="1"/>
</dbReference>
<dbReference type="PANTHER" id="PTHR47303">
    <property type="match status" value="1"/>
</dbReference>
<evidence type="ECO:0000313" key="2">
    <source>
        <dbReference type="Proteomes" id="UP001054252"/>
    </source>
</evidence>
<dbReference type="InterPro" id="IPR002110">
    <property type="entry name" value="Ankyrin_rpt"/>
</dbReference>
<dbReference type="Pfam" id="PF12796">
    <property type="entry name" value="Ank_2"/>
    <property type="match status" value="1"/>
</dbReference>
<name>A0AAV5LP19_9ROSI</name>
<reference evidence="1 2" key="1">
    <citation type="journal article" date="2021" name="Commun. Biol.">
        <title>The genome of Shorea leprosula (Dipterocarpaceae) highlights the ecological relevance of drought in aseasonal tropical rainforests.</title>
        <authorList>
            <person name="Ng K.K.S."/>
            <person name="Kobayashi M.J."/>
            <person name="Fawcett J.A."/>
            <person name="Hatakeyama M."/>
            <person name="Paape T."/>
            <person name="Ng C.H."/>
            <person name="Ang C.C."/>
            <person name="Tnah L.H."/>
            <person name="Lee C.T."/>
            <person name="Nishiyama T."/>
            <person name="Sese J."/>
            <person name="O'Brien M.J."/>
            <person name="Copetti D."/>
            <person name="Mohd Noor M.I."/>
            <person name="Ong R.C."/>
            <person name="Putra M."/>
            <person name="Sireger I.Z."/>
            <person name="Indrioko S."/>
            <person name="Kosugi Y."/>
            <person name="Izuno A."/>
            <person name="Isagi Y."/>
            <person name="Lee S.L."/>
            <person name="Shimizu K.K."/>
        </authorList>
    </citation>
    <scope>NUCLEOTIDE SEQUENCE [LARGE SCALE GENOMIC DNA]</scope>
    <source>
        <strain evidence="1">214</strain>
    </source>
</reference>
<dbReference type="Pfam" id="PF14223">
    <property type="entry name" value="Retrotran_gag_2"/>
    <property type="match status" value="1"/>
</dbReference>
<proteinExistence type="predicted"/>
<dbReference type="InterPro" id="IPR036770">
    <property type="entry name" value="Ankyrin_rpt-contain_sf"/>
</dbReference>
<sequence length="398" mass="45322">MEIVAIQATVNLCGVLTRDNYERWKILMQHCLICQNLWHIVESTKGNMSDDRWLRENAFVLLTIKASCGEEIFYQIKDENSAKDVWDTLEKMHKPRVVSQLQTGTFTPQTFGNLVNSQYETLTNAISNGDLSLVKTFFRENPNARSARIFGNGYTALHFSVYKRKKEIVDYLINSTSVAELKISDRSGSTALSIAARFGVGKSIAKKLVGRNRELLTIADSNGKFPVQLACSTIHEDMARYLYVETPLRSLDRDSRFYILQDCISRKMFDIAFDLLGRCRELAFTSCPPGSISLILTVAQTSFPFFGGNNLSFWERWIYDCIRVKAYSIKEDQHRSCVQNIRDFCQSCKRKIRGFFQLCGKLSRKIAAVCWKLSTAAAAPSCMNQLRRATRALFSFGK</sequence>
<organism evidence="1 2">
    <name type="scientific">Rubroshorea leprosula</name>
    <dbReference type="NCBI Taxonomy" id="152421"/>
    <lineage>
        <taxon>Eukaryota</taxon>
        <taxon>Viridiplantae</taxon>
        <taxon>Streptophyta</taxon>
        <taxon>Embryophyta</taxon>
        <taxon>Tracheophyta</taxon>
        <taxon>Spermatophyta</taxon>
        <taxon>Magnoliopsida</taxon>
        <taxon>eudicotyledons</taxon>
        <taxon>Gunneridae</taxon>
        <taxon>Pentapetalae</taxon>
        <taxon>rosids</taxon>
        <taxon>malvids</taxon>
        <taxon>Malvales</taxon>
        <taxon>Dipterocarpaceae</taxon>
        <taxon>Rubroshorea</taxon>
    </lineage>
</organism>
<evidence type="ECO:0008006" key="3">
    <source>
        <dbReference type="Google" id="ProtNLM"/>
    </source>
</evidence>
<protein>
    <recommendedName>
        <fullName evidence="3">DUF4219 domain-containing protein</fullName>
    </recommendedName>
</protein>
<dbReference type="SMART" id="SM00248">
    <property type="entry name" value="ANK"/>
    <property type="match status" value="4"/>
</dbReference>
<evidence type="ECO:0000313" key="1">
    <source>
        <dbReference type="EMBL" id="GKV38850.1"/>
    </source>
</evidence>
<gene>
    <name evidence="1" type="ORF">SLEP1_g46713</name>
</gene>
<dbReference type="EMBL" id="BPVZ01000131">
    <property type="protein sequence ID" value="GKV38850.1"/>
    <property type="molecule type" value="Genomic_DNA"/>
</dbReference>
<dbReference type="Proteomes" id="UP001054252">
    <property type="component" value="Unassembled WGS sequence"/>
</dbReference>
<accession>A0AAV5LP19</accession>
<dbReference type="AlphaFoldDB" id="A0AAV5LP19"/>
<dbReference type="SUPFAM" id="SSF48403">
    <property type="entry name" value="Ankyrin repeat"/>
    <property type="match status" value="1"/>
</dbReference>
<keyword evidence="2" id="KW-1185">Reference proteome</keyword>
<comment type="caution">
    <text evidence="1">The sequence shown here is derived from an EMBL/GenBank/DDBJ whole genome shotgun (WGS) entry which is preliminary data.</text>
</comment>